<protein>
    <submittedName>
        <fullName evidence="3">Uncharacterized protein</fullName>
    </submittedName>
</protein>
<dbReference type="OrthoDB" id="642536at2759"/>
<evidence type="ECO:0000313" key="3">
    <source>
        <dbReference type="EMBL" id="CAA7031019.1"/>
    </source>
</evidence>
<dbReference type="Pfam" id="PF03478">
    <property type="entry name" value="Beta-prop_KIB1-4"/>
    <property type="match status" value="1"/>
</dbReference>
<evidence type="ECO:0000259" key="2">
    <source>
        <dbReference type="Pfam" id="PF03478"/>
    </source>
</evidence>
<sequence length="388" mass="44886">MEINEKHNNPNSHKRLRGDALISWSDLPLDLLNLVFKRLSFPDFERAKSVCWSWLSSSRQAVPKSSIPWLDLFPVDNNESSSCTLFNPEETDKLYKTQDLGLEFAKSVCMATFGSWFLMQDPRQNLYIVNIFTHERINLPPVESQLGRIKIERTVDDWFRFASNGLVYKYKVMRIRSPVFWIDEKTKDYIVLCGLLRLCVVYSRKGDTSWKQIPEFLDCRDMFYKDHKLYLLTFSSWFKIFEFSGAIPQLTFNSGVIGEGFHLTQGVVVATKLVVTVTGQVLKVEKFWIRGSSTVSFRVFKIVSSGLLTKQQVVSSIGDETLLFDQGITVLANDNDGFIRDSIYFSLSETDIFVFHLKTQKTEPLHRFDRSSVQFSGARWFLPTFTQN</sequence>
<dbReference type="Pfam" id="PF00646">
    <property type="entry name" value="F-box"/>
    <property type="match status" value="1"/>
</dbReference>
<evidence type="ECO:0000259" key="1">
    <source>
        <dbReference type="Pfam" id="PF00646"/>
    </source>
</evidence>
<dbReference type="InterPro" id="IPR005174">
    <property type="entry name" value="KIB1-4_b-propeller"/>
</dbReference>
<dbReference type="AlphaFoldDB" id="A0A6D2ITQ2"/>
<dbReference type="EMBL" id="CACVBM020001101">
    <property type="protein sequence ID" value="CAA7031019.1"/>
    <property type="molecule type" value="Genomic_DNA"/>
</dbReference>
<dbReference type="SUPFAM" id="SSF81383">
    <property type="entry name" value="F-box domain"/>
    <property type="match status" value="1"/>
</dbReference>
<reference evidence="3" key="1">
    <citation type="submission" date="2020-01" db="EMBL/GenBank/DDBJ databases">
        <authorList>
            <person name="Mishra B."/>
        </authorList>
    </citation>
    <scope>NUCLEOTIDE SEQUENCE [LARGE SCALE GENOMIC DNA]</scope>
</reference>
<dbReference type="InterPro" id="IPR001810">
    <property type="entry name" value="F-box_dom"/>
</dbReference>
<dbReference type="Proteomes" id="UP000467841">
    <property type="component" value="Unassembled WGS sequence"/>
</dbReference>
<dbReference type="PANTHER" id="PTHR44259">
    <property type="entry name" value="OS07G0183000 PROTEIN-RELATED"/>
    <property type="match status" value="1"/>
</dbReference>
<name>A0A6D2ITQ2_9BRAS</name>
<feature type="domain" description="KIB1-4 beta-propeller" evidence="2">
    <location>
        <begin position="85"/>
        <end position="355"/>
    </location>
</feature>
<feature type="domain" description="F-box" evidence="1">
    <location>
        <begin position="24"/>
        <end position="58"/>
    </location>
</feature>
<accession>A0A6D2ITQ2</accession>
<dbReference type="CDD" id="cd09917">
    <property type="entry name" value="F-box_SF"/>
    <property type="match status" value="1"/>
</dbReference>
<organism evidence="3 4">
    <name type="scientific">Microthlaspi erraticum</name>
    <dbReference type="NCBI Taxonomy" id="1685480"/>
    <lineage>
        <taxon>Eukaryota</taxon>
        <taxon>Viridiplantae</taxon>
        <taxon>Streptophyta</taxon>
        <taxon>Embryophyta</taxon>
        <taxon>Tracheophyta</taxon>
        <taxon>Spermatophyta</taxon>
        <taxon>Magnoliopsida</taxon>
        <taxon>eudicotyledons</taxon>
        <taxon>Gunneridae</taxon>
        <taxon>Pentapetalae</taxon>
        <taxon>rosids</taxon>
        <taxon>malvids</taxon>
        <taxon>Brassicales</taxon>
        <taxon>Brassicaceae</taxon>
        <taxon>Coluteocarpeae</taxon>
        <taxon>Microthlaspi</taxon>
    </lineage>
</organism>
<dbReference type="Gene3D" id="1.20.1280.50">
    <property type="match status" value="1"/>
</dbReference>
<comment type="caution">
    <text evidence="3">The sequence shown here is derived from an EMBL/GenBank/DDBJ whole genome shotgun (WGS) entry which is preliminary data.</text>
</comment>
<dbReference type="PANTHER" id="PTHR44259:SF26">
    <property type="entry name" value="F-BOX FAMILY PROTEIN-LIKE PROTEIN"/>
    <property type="match status" value="1"/>
</dbReference>
<dbReference type="InterPro" id="IPR036047">
    <property type="entry name" value="F-box-like_dom_sf"/>
</dbReference>
<dbReference type="InterPro" id="IPR050942">
    <property type="entry name" value="F-box_BR-signaling"/>
</dbReference>
<gene>
    <name evidence="3" type="ORF">MERR_LOCUS18254</name>
</gene>
<keyword evidence="4" id="KW-1185">Reference proteome</keyword>
<proteinExistence type="predicted"/>
<evidence type="ECO:0000313" key="4">
    <source>
        <dbReference type="Proteomes" id="UP000467841"/>
    </source>
</evidence>